<dbReference type="SUPFAM" id="SSF54427">
    <property type="entry name" value="NTF2-like"/>
    <property type="match status" value="1"/>
</dbReference>
<evidence type="ECO:0000256" key="8">
    <source>
        <dbReference type="ARBA" id="ARBA00022927"/>
    </source>
</evidence>
<evidence type="ECO:0000256" key="5">
    <source>
        <dbReference type="ARBA" id="ARBA00022741"/>
    </source>
</evidence>
<evidence type="ECO:0000256" key="11">
    <source>
        <dbReference type="ARBA" id="ARBA00023128"/>
    </source>
</evidence>
<dbReference type="InterPro" id="IPR007379">
    <property type="entry name" value="Tim44-like_dom"/>
</dbReference>
<keyword evidence="5" id="KW-0547">Nucleotide-binding</keyword>
<evidence type="ECO:0000256" key="2">
    <source>
        <dbReference type="ARBA" id="ARBA00009597"/>
    </source>
</evidence>
<protein>
    <recommendedName>
        <fullName evidence="15">Mitochondrial import inner membrane translocase subunit TIM44</fullName>
    </recommendedName>
</protein>
<evidence type="ECO:0000256" key="16">
    <source>
        <dbReference type="SAM" id="Coils"/>
    </source>
</evidence>
<evidence type="ECO:0000259" key="17">
    <source>
        <dbReference type="SMART" id="SM00978"/>
    </source>
</evidence>
<dbReference type="OrthoDB" id="10265990at2759"/>
<organism evidence="18">
    <name type="scientific">Octopus bimaculoides</name>
    <name type="common">California two-spotted octopus</name>
    <dbReference type="NCBI Taxonomy" id="37653"/>
    <lineage>
        <taxon>Eukaryota</taxon>
        <taxon>Metazoa</taxon>
        <taxon>Spiralia</taxon>
        <taxon>Lophotrochozoa</taxon>
        <taxon>Mollusca</taxon>
        <taxon>Cephalopoda</taxon>
        <taxon>Coleoidea</taxon>
        <taxon>Octopodiformes</taxon>
        <taxon>Octopoda</taxon>
        <taxon>Incirrata</taxon>
        <taxon>Octopodidae</taxon>
        <taxon>Octopus</taxon>
    </lineage>
</organism>
<reference evidence="18" key="1">
    <citation type="submission" date="2015-07" db="EMBL/GenBank/DDBJ databases">
        <title>MeaNS - Measles Nucleotide Surveillance Program.</title>
        <authorList>
            <person name="Tran T."/>
            <person name="Druce J."/>
        </authorList>
    </citation>
    <scope>NUCLEOTIDE SEQUENCE</scope>
    <source>
        <strain evidence="18">UCB-OBI-ISO-001</strain>
        <tissue evidence="18">Gonad</tissue>
    </source>
</reference>
<evidence type="ECO:0000256" key="10">
    <source>
        <dbReference type="ARBA" id="ARBA00023010"/>
    </source>
</evidence>
<keyword evidence="7" id="KW-0067">ATP-binding</keyword>
<keyword evidence="16" id="KW-0175">Coiled coil</keyword>
<dbReference type="GO" id="GO:0051087">
    <property type="term" value="F:protein-folding chaperone binding"/>
    <property type="evidence" value="ECO:0007669"/>
    <property type="project" value="TreeGrafter"/>
</dbReference>
<dbReference type="FunFam" id="3.10.450.240:FF:000001">
    <property type="entry name" value="Mitochondrial import inner membrane translocase subunit TIM44"/>
    <property type="match status" value="1"/>
</dbReference>
<feature type="coiled-coil region" evidence="16">
    <location>
        <begin position="125"/>
        <end position="200"/>
    </location>
</feature>
<gene>
    <name evidence="18" type="ORF">OCBIM_22002125mg</name>
</gene>
<keyword evidence="9" id="KW-0809">Transit peptide</keyword>
<dbReference type="PANTHER" id="PTHR10721:SF1">
    <property type="entry name" value="MITOCHONDRIAL IMPORT INNER MEMBRANE TRANSLOCASE SUBUNIT TIM44"/>
    <property type="match status" value="1"/>
</dbReference>
<keyword evidence="12" id="KW-0472">Membrane</keyword>
<dbReference type="GO" id="GO:0030150">
    <property type="term" value="P:protein import into mitochondrial matrix"/>
    <property type="evidence" value="ECO:0007669"/>
    <property type="project" value="TreeGrafter"/>
</dbReference>
<comment type="similarity">
    <text evidence="2">Belongs to the Tim44 family.</text>
</comment>
<dbReference type="OMA" id="NFQMEPF"/>
<dbReference type="InterPro" id="IPR039544">
    <property type="entry name" value="Tim44-like"/>
</dbReference>
<dbReference type="InterPro" id="IPR032710">
    <property type="entry name" value="NTF2-like_dom_sf"/>
</dbReference>
<evidence type="ECO:0000256" key="15">
    <source>
        <dbReference type="ARBA" id="ARBA00074309"/>
    </source>
</evidence>
<dbReference type="PANTHER" id="PTHR10721">
    <property type="entry name" value="MITOCHONDRIAL IMPORT INNER MEMBRANE TRANSLOCASE SUBUNIT TIM44"/>
    <property type="match status" value="1"/>
</dbReference>
<comment type="subunit">
    <text evidence="14">Probable component of the PAM complex at least composed of a mitochondrial HSP70 protein, GRPEL1 or GRPEL2, TIMM44, TIMM16/PAM16 and TIMM14/DNAJC19. The complex interacts with the TIMM23 component of the TIM23 complex. Interacts with SLC25A4/ANT1 and SLC25A5/ANT2; leading to inhibit the presequence translocase TIMM23, thereby promoting stabilization of PINK1.</text>
</comment>
<dbReference type="GO" id="GO:0005524">
    <property type="term" value="F:ATP binding"/>
    <property type="evidence" value="ECO:0007669"/>
    <property type="project" value="UniProtKB-KW"/>
</dbReference>
<keyword evidence="11" id="KW-0496">Mitochondrion</keyword>
<evidence type="ECO:0000256" key="4">
    <source>
        <dbReference type="ARBA" id="ARBA00022553"/>
    </source>
</evidence>
<dbReference type="SMART" id="SM00978">
    <property type="entry name" value="Tim44"/>
    <property type="match status" value="1"/>
</dbReference>
<accession>A0A0L8IHK8</accession>
<sequence length="510" mass="58633">MASSLAKSAKLNKLRKLHLHTPRQLACRHVCITTQLNQSDGRPTEHVSTSLSPEFSSSTSQISHYHISHTHRYHSLESKTLSPFLSNAYGSKTYLLNNVSSFPVHSQLRFMSQRKNFFTDFINNIKQEMTQNKEMKESLKKFREERNKLEQSDAIQKARQKFENIEAETLKSSAALKKRLEDVKDKLSETIEEVQKTEFAKKGKEFTEEIGKSAEKAAETFSKGRESIGQTSTFKNISEGVKAVKKEIEETTLSRARTYRAPVTLRKRSEKSSKKDPNEKVVEANEDATGVVLHKDSRWFQSWQNFKDNNQYVHKLFDLKMKYDESDNVVVRATRVFTDKVGMVFGSMFSKTEMSEVLTEICRIDPTFDKETFLKSCEREIIPNILEAMIRGDLEILKDWCYEAPFNTLAHPIRQAYAAGYRFDSRVLDINNIDIAAGKMMEQGPVLIISFNSQQIMAVRNGQGNIVEGNPDQILRIFYVWALCRDQEELDPRAAWKLMDISASSSEQWL</sequence>
<dbReference type="AlphaFoldDB" id="A0A0L8IHK8"/>
<evidence type="ECO:0000256" key="6">
    <source>
        <dbReference type="ARBA" id="ARBA00022792"/>
    </source>
</evidence>
<dbReference type="EMBL" id="KQ415788">
    <property type="protein sequence ID" value="KOG00504.1"/>
    <property type="molecule type" value="Genomic_DNA"/>
</dbReference>
<dbReference type="STRING" id="37653.A0A0L8IHK8"/>
<evidence type="ECO:0000256" key="14">
    <source>
        <dbReference type="ARBA" id="ARBA00063163"/>
    </source>
</evidence>
<evidence type="ECO:0000256" key="12">
    <source>
        <dbReference type="ARBA" id="ARBA00023136"/>
    </source>
</evidence>
<name>A0A0L8IHK8_OCTBM</name>
<feature type="domain" description="Tim44-like" evidence="17">
    <location>
        <begin position="354"/>
        <end position="503"/>
    </location>
</feature>
<keyword evidence="10" id="KW-0811">Translocation</keyword>
<comment type="function">
    <text evidence="13">Essential component of the PAM complex, a complex required for the translocation of transit peptide-containing proteins from the inner membrane into the mitochondrial matrix in an ATP-dependent manner. Recruits mitochondrial HSP70 to drive protein translocation into the matrix using ATP as an energy source.</text>
</comment>
<keyword evidence="3" id="KW-0813">Transport</keyword>
<keyword evidence="8" id="KW-0653">Protein transport</keyword>
<keyword evidence="4" id="KW-0597">Phosphoprotein</keyword>
<evidence type="ECO:0000313" key="18">
    <source>
        <dbReference type="EMBL" id="KOG00504.1"/>
    </source>
</evidence>
<evidence type="ECO:0000256" key="13">
    <source>
        <dbReference type="ARBA" id="ARBA00057148"/>
    </source>
</evidence>
<dbReference type="KEGG" id="obi:106884504"/>
<dbReference type="GO" id="GO:0005743">
    <property type="term" value="C:mitochondrial inner membrane"/>
    <property type="evidence" value="ECO:0007669"/>
    <property type="project" value="UniProtKB-SubCell"/>
</dbReference>
<evidence type="ECO:0000256" key="9">
    <source>
        <dbReference type="ARBA" id="ARBA00022946"/>
    </source>
</evidence>
<evidence type="ECO:0000256" key="1">
    <source>
        <dbReference type="ARBA" id="ARBA00004443"/>
    </source>
</evidence>
<dbReference type="Pfam" id="PF04280">
    <property type="entry name" value="Tim44"/>
    <property type="match status" value="1"/>
</dbReference>
<evidence type="ECO:0000256" key="7">
    <source>
        <dbReference type="ARBA" id="ARBA00022840"/>
    </source>
</evidence>
<proteinExistence type="inferred from homology"/>
<keyword evidence="6" id="KW-0999">Mitochondrion inner membrane</keyword>
<comment type="subcellular location">
    <subcellularLocation>
        <location evidence="1">Mitochondrion inner membrane</location>
        <topology evidence="1">Peripheral membrane protein</topology>
        <orientation evidence="1">Matrix side</orientation>
    </subcellularLocation>
</comment>
<evidence type="ECO:0000256" key="3">
    <source>
        <dbReference type="ARBA" id="ARBA00022448"/>
    </source>
</evidence>
<dbReference type="Gene3D" id="3.10.450.240">
    <property type="match status" value="1"/>
</dbReference>